<evidence type="ECO:0000256" key="4">
    <source>
        <dbReference type="ARBA" id="ARBA00022759"/>
    </source>
</evidence>
<dbReference type="PANTHER" id="PTHR33067:SF9">
    <property type="entry name" value="RNA-DIRECTED DNA POLYMERASE"/>
    <property type="match status" value="1"/>
</dbReference>
<keyword evidence="2" id="KW-0548">Nucleotidyltransferase</keyword>
<feature type="domain" description="Reverse transcriptase RNase H-like" evidence="7">
    <location>
        <begin position="216"/>
        <end position="272"/>
    </location>
</feature>
<evidence type="ECO:0000313" key="8">
    <source>
        <dbReference type="EMBL" id="GJT47246.1"/>
    </source>
</evidence>
<evidence type="ECO:0000259" key="7">
    <source>
        <dbReference type="Pfam" id="PF17917"/>
    </source>
</evidence>
<keyword evidence="4" id="KW-0255">Endonuclease</keyword>
<evidence type="ECO:0000256" key="6">
    <source>
        <dbReference type="ARBA" id="ARBA00022918"/>
    </source>
</evidence>
<gene>
    <name evidence="8" type="ORF">Tco_0955961</name>
</gene>
<dbReference type="InterPro" id="IPR043502">
    <property type="entry name" value="DNA/RNA_pol_sf"/>
</dbReference>
<reference evidence="8" key="2">
    <citation type="submission" date="2022-01" db="EMBL/GenBank/DDBJ databases">
        <authorList>
            <person name="Yamashiro T."/>
            <person name="Shiraishi A."/>
            <person name="Satake H."/>
            <person name="Nakayama K."/>
        </authorList>
    </citation>
    <scope>NUCLEOTIDE SEQUENCE</scope>
</reference>
<organism evidence="8 9">
    <name type="scientific">Tanacetum coccineum</name>
    <dbReference type="NCBI Taxonomy" id="301880"/>
    <lineage>
        <taxon>Eukaryota</taxon>
        <taxon>Viridiplantae</taxon>
        <taxon>Streptophyta</taxon>
        <taxon>Embryophyta</taxon>
        <taxon>Tracheophyta</taxon>
        <taxon>Spermatophyta</taxon>
        <taxon>Magnoliopsida</taxon>
        <taxon>eudicotyledons</taxon>
        <taxon>Gunneridae</taxon>
        <taxon>Pentapetalae</taxon>
        <taxon>asterids</taxon>
        <taxon>campanulids</taxon>
        <taxon>Asterales</taxon>
        <taxon>Asteraceae</taxon>
        <taxon>Asteroideae</taxon>
        <taxon>Anthemideae</taxon>
        <taxon>Anthemidinae</taxon>
        <taxon>Tanacetum</taxon>
    </lineage>
</organism>
<protein>
    <submittedName>
        <fullName evidence="8">Reverse transcriptase domain-containing protein</fullName>
    </submittedName>
</protein>
<evidence type="ECO:0000256" key="3">
    <source>
        <dbReference type="ARBA" id="ARBA00022722"/>
    </source>
</evidence>
<dbReference type="Proteomes" id="UP001151760">
    <property type="component" value="Unassembled WGS sequence"/>
</dbReference>
<keyword evidence="1" id="KW-0808">Transferase</keyword>
<keyword evidence="9" id="KW-1185">Reference proteome</keyword>
<name>A0ABQ5E8S1_9ASTR</name>
<dbReference type="Pfam" id="PF17917">
    <property type="entry name" value="RT_RNaseH"/>
    <property type="match status" value="1"/>
</dbReference>
<keyword evidence="5" id="KW-0378">Hydrolase</keyword>
<dbReference type="InterPro" id="IPR041373">
    <property type="entry name" value="RT_RNaseH"/>
</dbReference>
<accession>A0ABQ5E8S1</accession>
<dbReference type="Gene3D" id="2.40.70.10">
    <property type="entry name" value="Acid Proteases"/>
    <property type="match status" value="1"/>
</dbReference>
<dbReference type="InterPro" id="IPR021109">
    <property type="entry name" value="Peptidase_aspartic_dom_sf"/>
</dbReference>
<dbReference type="SUPFAM" id="SSF56672">
    <property type="entry name" value="DNA/RNA polymerases"/>
    <property type="match status" value="1"/>
</dbReference>
<keyword evidence="6 8" id="KW-0695">RNA-directed DNA polymerase</keyword>
<dbReference type="PANTHER" id="PTHR33067">
    <property type="entry name" value="RNA-DIRECTED DNA POLYMERASE-RELATED"/>
    <property type="match status" value="1"/>
</dbReference>
<evidence type="ECO:0000256" key="5">
    <source>
        <dbReference type="ARBA" id="ARBA00022801"/>
    </source>
</evidence>
<sequence>MANSNSIGLSKFVTSNTALLPVCGTLPGNTITNPKEDLIGKLSGELARTPLNENCSAVILNKLPKKLGDPGRFLIHREFNLRGLIHATHWPIWLAKHYSHAFSQPIGIAKDVRLMVGKFQFPADFVVVDFEPDPRVPLILGRCFLKTSHALIDVYGGEITLRVGKEAITFNLDQTSKYTADYEHMTANKIRTDFLLMEEADSFLALEDDPTSSEGTMNEAQTHYTTTEKELLAVVYAFEKFRSYLVMSKSIVYTDHSAIKYLFAKKELMARTHAIVRIRGDKALCSGQEALDILKACHQWDIIGGQIGANYTARKIFDSGFYWHSPSTRCP</sequence>
<reference evidence="8" key="1">
    <citation type="journal article" date="2022" name="Int. J. Mol. Sci.">
        <title>Draft Genome of Tanacetum Coccineum: Genomic Comparison of Closely Related Tanacetum-Family Plants.</title>
        <authorList>
            <person name="Yamashiro T."/>
            <person name="Shiraishi A."/>
            <person name="Nakayama K."/>
            <person name="Satake H."/>
        </authorList>
    </citation>
    <scope>NUCLEOTIDE SEQUENCE</scope>
</reference>
<evidence type="ECO:0000256" key="1">
    <source>
        <dbReference type="ARBA" id="ARBA00022679"/>
    </source>
</evidence>
<proteinExistence type="predicted"/>
<comment type="caution">
    <text evidence="8">The sequence shown here is derived from an EMBL/GenBank/DDBJ whole genome shotgun (WGS) entry which is preliminary data.</text>
</comment>
<keyword evidence="3" id="KW-0540">Nuclease</keyword>
<evidence type="ECO:0000256" key="2">
    <source>
        <dbReference type="ARBA" id="ARBA00022695"/>
    </source>
</evidence>
<evidence type="ECO:0000313" key="9">
    <source>
        <dbReference type="Proteomes" id="UP001151760"/>
    </source>
</evidence>
<dbReference type="EMBL" id="BQNB010016051">
    <property type="protein sequence ID" value="GJT47246.1"/>
    <property type="molecule type" value="Genomic_DNA"/>
</dbReference>
<dbReference type="GO" id="GO:0003964">
    <property type="term" value="F:RNA-directed DNA polymerase activity"/>
    <property type="evidence" value="ECO:0007669"/>
    <property type="project" value="UniProtKB-KW"/>
</dbReference>